<dbReference type="Pfam" id="PF25986">
    <property type="entry name" value="Kazrin"/>
    <property type="match status" value="1"/>
</dbReference>
<dbReference type="PANTHER" id="PTHR12776">
    <property type="entry name" value="KAZRIN-RELATED"/>
    <property type="match status" value="1"/>
</dbReference>
<sequence>LHGETFPLMSFQSDTYSSHIFCIAVQSLNSLNDQIAHFMVNRPNAMSHEEDTFLPTERDTLSQSMALMRHLLMDAQGKILKMMEDNKQLAQRIDGAIQSASQEVTNLRSELSATSRRLAELGACNPAGLENNQQNHQHHLHVLLREEVAQLQEEVHLLRQMKDMLSKDLEDSHGGCSADTLSAAELKVQLGEKEQELERAKEALQAMKGDRKRLKAEKADLVNQMQQLYTTLESREEQLRDFIRNYDQHRKESEDAVKALAKEKDMLEREKWDLRRQTKEATEQASVLRSQIDMKENRIKELEAELTMAKQSLATLTKDVPKRHSLAMPSEPVVNGSQEWVMQADLPLTAAIRQSQQTLYHSHPADRQAALRISPCHSRQPSIISDASAADGDRSSTPSDINSPRHRTHSLCNVRAAWHPRPSNQPSQLSMEDLEDQKRKKKKEKISLGSLSRVFVRGKSQRKSLDPGLFDDSDSLSSQNHPSLSDGEEQLERLQQAELTRSKPMSLWKAVTVQAWLEVVMAMPMYMRACSENVKSGKVLLGLTDEDLELGLGINSPMHRRKLRLAIEDYREAENGRGLSKAADMDHHWVSKTWLGDVGLPQYSQVFHNQLVDGRILNSITRRDLETIFNVTNKFHVTSILSAIQLLQMLNFDKEIIQTRRAQCENRDLDPVVWTSHRVIKWIRDIDLKEYADSLQNSGIHGAVLVLDPTFSADTMAKALDIPSNKHMIHRHLYEEMKVLLNPARCVKLHSSIVIRTIVQQHITIYISSDRNAVL</sequence>
<dbReference type="PANTHER" id="PTHR12776:SF2">
    <property type="entry name" value="KAZRIN ISOFORM X1"/>
    <property type="match status" value="1"/>
</dbReference>
<evidence type="ECO:0000313" key="4">
    <source>
        <dbReference type="Ensembl" id="ENSCCRP00000076544.2"/>
    </source>
</evidence>
<dbReference type="Gene3D" id="1.10.287.1490">
    <property type="match status" value="1"/>
</dbReference>
<evidence type="ECO:0000313" key="5">
    <source>
        <dbReference type="Proteomes" id="UP001108240"/>
    </source>
</evidence>
<evidence type="ECO:0000259" key="3">
    <source>
        <dbReference type="PROSITE" id="PS50105"/>
    </source>
</evidence>
<feature type="coiled-coil region" evidence="1">
    <location>
        <begin position="141"/>
        <end position="319"/>
    </location>
</feature>
<dbReference type="SMART" id="SM00454">
    <property type="entry name" value="SAM"/>
    <property type="match status" value="3"/>
</dbReference>
<feature type="domain" description="SAM" evidence="3">
    <location>
        <begin position="594"/>
        <end position="650"/>
    </location>
</feature>
<dbReference type="PROSITE" id="PS50105">
    <property type="entry name" value="SAM_DOMAIN"/>
    <property type="match status" value="2"/>
</dbReference>
<feature type="domain" description="SAM" evidence="3">
    <location>
        <begin position="508"/>
        <end position="573"/>
    </location>
</feature>
<reference evidence="4" key="1">
    <citation type="submission" date="2025-08" db="UniProtKB">
        <authorList>
            <consortium name="Ensembl"/>
        </authorList>
    </citation>
    <scope>IDENTIFICATION</scope>
</reference>
<accession>A0A8C1EFQ1</accession>
<feature type="region of interest" description="Disordered" evidence="2">
    <location>
        <begin position="373"/>
        <end position="444"/>
    </location>
</feature>
<dbReference type="Gene3D" id="1.10.150.50">
    <property type="entry name" value="Transcription Factor, Ets-1"/>
    <property type="match status" value="3"/>
</dbReference>
<reference evidence="4" key="2">
    <citation type="submission" date="2025-09" db="UniProtKB">
        <authorList>
            <consortium name="Ensembl"/>
        </authorList>
    </citation>
    <scope>IDENTIFICATION</scope>
</reference>
<proteinExistence type="predicted"/>
<evidence type="ECO:0000256" key="2">
    <source>
        <dbReference type="SAM" id="MobiDB-lite"/>
    </source>
</evidence>
<dbReference type="Pfam" id="PF07647">
    <property type="entry name" value="SAM_2"/>
    <property type="match status" value="1"/>
</dbReference>
<feature type="region of interest" description="Disordered" evidence="2">
    <location>
        <begin position="458"/>
        <end position="490"/>
    </location>
</feature>
<name>A0A8C1EFQ1_CYPCA</name>
<dbReference type="InterPro" id="IPR059089">
    <property type="entry name" value="Kazrin_N"/>
</dbReference>
<dbReference type="SUPFAM" id="SSF47769">
    <property type="entry name" value="SAM/Pointed domain"/>
    <property type="match status" value="3"/>
</dbReference>
<dbReference type="InterPro" id="IPR013761">
    <property type="entry name" value="SAM/pointed_sf"/>
</dbReference>
<dbReference type="Proteomes" id="UP001108240">
    <property type="component" value="Unplaced"/>
</dbReference>
<dbReference type="Ensembl" id="ENSCCRT00000082979.2">
    <property type="protein sequence ID" value="ENSCCRP00000076544.2"/>
    <property type="gene ID" value="ENSCCRG00000041361.2"/>
</dbReference>
<dbReference type="AlphaFoldDB" id="A0A8C1EFQ1"/>
<organism evidence="4 5">
    <name type="scientific">Cyprinus carpio carpio</name>
    <dbReference type="NCBI Taxonomy" id="630221"/>
    <lineage>
        <taxon>Eukaryota</taxon>
        <taxon>Metazoa</taxon>
        <taxon>Chordata</taxon>
        <taxon>Craniata</taxon>
        <taxon>Vertebrata</taxon>
        <taxon>Euteleostomi</taxon>
        <taxon>Actinopterygii</taxon>
        <taxon>Neopterygii</taxon>
        <taxon>Teleostei</taxon>
        <taxon>Ostariophysi</taxon>
        <taxon>Cypriniformes</taxon>
        <taxon>Cyprinidae</taxon>
        <taxon>Cyprininae</taxon>
        <taxon>Cyprinus</taxon>
    </lineage>
</organism>
<dbReference type="GeneTree" id="ENSGT00940000154570"/>
<protein>
    <submittedName>
        <fullName evidence="4">Kazrin, periplakin interacting protein b</fullName>
    </submittedName>
</protein>
<keyword evidence="1" id="KW-0175">Coiled coil</keyword>
<keyword evidence="5" id="KW-1185">Reference proteome</keyword>
<dbReference type="SUPFAM" id="SSF57997">
    <property type="entry name" value="Tropomyosin"/>
    <property type="match status" value="1"/>
</dbReference>
<evidence type="ECO:0000256" key="1">
    <source>
        <dbReference type="SAM" id="Coils"/>
    </source>
</evidence>
<dbReference type="Pfam" id="PF00536">
    <property type="entry name" value="SAM_1"/>
    <property type="match status" value="2"/>
</dbReference>
<dbReference type="InterPro" id="IPR037614">
    <property type="entry name" value="Kazrin"/>
</dbReference>
<dbReference type="InterPro" id="IPR001660">
    <property type="entry name" value="SAM"/>
</dbReference>